<evidence type="ECO:0000313" key="2">
    <source>
        <dbReference type="EMBL" id="MDQ1022489.1"/>
    </source>
</evidence>
<gene>
    <name evidence="2" type="ORF">QF035_000071</name>
</gene>
<comment type="caution">
    <text evidence="2">The sequence shown here is derived from an EMBL/GenBank/DDBJ whole genome shotgun (WGS) entry which is preliminary data.</text>
</comment>
<protein>
    <recommendedName>
        <fullName evidence="4">Integral membrane protein</fullName>
    </recommendedName>
</protein>
<organism evidence="2 3">
    <name type="scientific">Streptomyces umbrinus</name>
    <dbReference type="NCBI Taxonomy" id="67370"/>
    <lineage>
        <taxon>Bacteria</taxon>
        <taxon>Bacillati</taxon>
        <taxon>Actinomycetota</taxon>
        <taxon>Actinomycetes</taxon>
        <taxon>Kitasatosporales</taxon>
        <taxon>Streptomycetaceae</taxon>
        <taxon>Streptomyces</taxon>
        <taxon>Streptomyces phaeochromogenes group</taxon>
    </lineage>
</organism>
<name>A0ABU0SG15_9ACTN</name>
<keyword evidence="1" id="KW-1133">Transmembrane helix</keyword>
<proteinExistence type="predicted"/>
<feature type="transmembrane region" description="Helical" evidence="1">
    <location>
        <begin position="139"/>
        <end position="165"/>
    </location>
</feature>
<dbReference type="EMBL" id="JAUSZI010000001">
    <property type="protein sequence ID" value="MDQ1022489.1"/>
    <property type="molecule type" value="Genomic_DNA"/>
</dbReference>
<evidence type="ECO:0000313" key="3">
    <source>
        <dbReference type="Proteomes" id="UP001230328"/>
    </source>
</evidence>
<evidence type="ECO:0000256" key="1">
    <source>
        <dbReference type="SAM" id="Phobius"/>
    </source>
</evidence>
<feature type="transmembrane region" description="Helical" evidence="1">
    <location>
        <begin position="23"/>
        <end position="41"/>
    </location>
</feature>
<evidence type="ECO:0008006" key="4">
    <source>
        <dbReference type="Google" id="ProtNLM"/>
    </source>
</evidence>
<sequence length="200" mass="21774">MLTANAELPASPVHTSAVKMTETFAATIAAVAPVIWLVAAVEWSQYIKRWEGTQAFGASLRRARRLAETVEGRTGGARVQEILSILDEGRRSLPESPSVEPPAKRRTAFAYLCVASLLLTAEGFSLVWLASSQKAEPVTAWFCLTSVMVGFFAVMLLPAVASYAVSTYGSDQRKQDMDWLTEFARQEQALETDASSPPES</sequence>
<feature type="transmembrane region" description="Helical" evidence="1">
    <location>
        <begin position="108"/>
        <end position="127"/>
    </location>
</feature>
<keyword evidence="3" id="KW-1185">Reference proteome</keyword>
<keyword evidence="1" id="KW-0812">Transmembrane</keyword>
<keyword evidence="1" id="KW-0472">Membrane</keyword>
<dbReference type="Proteomes" id="UP001230328">
    <property type="component" value="Unassembled WGS sequence"/>
</dbReference>
<reference evidence="2 3" key="1">
    <citation type="submission" date="2023-07" db="EMBL/GenBank/DDBJ databases">
        <title>Comparative genomics of wheat-associated soil bacteria to identify genetic determinants of phenazine resistance.</title>
        <authorList>
            <person name="Mouncey N."/>
        </authorList>
    </citation>
    <scope>NUCLEOTIDE SEQUENCE [LARGE SCALE GENOMIC DNA]</scope>
    <source>
        <strain evidence="2 3">V2I4</strain>
    </source>
</reference>
<accession>A0ABU0SG15</accession>